<evidence type="ECO:0000313" key="2">
    <source>
        <dbReference type="Proteomes" id="UP000695562"/>
    </source>
</evidence>
<gene>
    <name evidence="1" type="ORF">CYY_007498</name>
</gene>
<proteinExistence type="predicted"/>
<sequence length="277" mass="31572">MPLSLANRKSIRDNQQYLDAAVERIKGLLGVEWSIEIDIEGLLAVLTDDYSKNNPGECFYKEIATNIAECVANTVGNPVVKEALVEANTNNKIVLLKNDDKNNNKDWVYRFTNGTLELLFRSICNTSDIKYFKLENVIPLPGVYSLPARLNLNKNQEKFALSFEKIKAATGVEWSLDEASLESVYPHVGTYQNQVGDIFSEVIDYVAQNIEKRLSDEMVKEAFLELTPKAKLVFKFAEKLTTSNYWEYKFEDQSLTVYFKAIANTSDARDFDFEKLL</sequence>
<reference evidence="1" key="1">
    <citation type="submission" date="2020-01" db="EMBL/GenBank/DDBJ databases">
        <title>Development of genomics and gene disruption for Polysphondylium violaceum indicates a role for the polyketide synthase stlB in stalk morphogenesis.</title>
        <authorList>
            <person name="Narita B."/>
            <person name="Kawabe Y."/>
            <person name="Kin K."/>
            <person name="Saito T."/>
            <person name="Gibbs R."/>
            <person name="Kuspa A."/>
            <person name="Muzny D."/>
            <person name="Queller D."/>
            <person name="Richards S."/>
            <person name="Strassman J."/>
            <person name="Sucgang R."/>
            <person name="Worley K."/>
            <person name="Schaap P."/>
        </authorList>
    </citation>
    <scope>NUCLEOTIDE SEQUENCE</scope>
    <source>
        <strain evidence="1">QSvi11</strain>
    </source>
</reference>
<accession>A0A8J4PQQ5</accession>
<dbReference type="EMBL" id="AJWJ01000404">
    <property type="protein sequence ID" value="KAF2071181.1"/>
    <property type="molecule type" value="Genomic_DNA"/>
</dbReference>
<name>A0A8J4PQQ5_9MYCE</name>
<dbReference type="OrthoDB" id="2364174at2759"/>
<protein>
    <submittedName>
        <fullName evidence="1">Uncharacterized protein</fullName>
    </submittedName>
</protein>
<organism evidence="1 2">
    <name type="scientific">Polysphondylium violaceum</name>
    <dbReference type="NCBI Taxonomy" id="133409"/>
    <lineage>
        <taxon>Eukaryota</taxon>
        <taxon>Amoebozoa</taxon>
        <taxon>Evosea</taxon>
        <taxon>Eumycetozoa</taxon>
        <taxon>Dictyostelia</taxon>
        <taxon>Dictyosteliales</taxon>
        <taxon>Dictyosteliaceae</taxon>
        <taxon>Polysphondylium</taxon>
    </lineage>
</organism>
<evidence type="ECO:0000313" key="1">
    <source>
        <dbReference type="EMBL" id="KAF2071181.1"/>
    </source>
</evidence>
<dbReference type="AlphaFoldDB" id="A0A8J4PQQ5"/>
<comment type="caution">
    <text evidence="1">The sequence shown here is derived from an EMBL/GenBank/DDBJ whole genome shotgun (WGS) entry which is preliminary data.</text>
</comment>
<dbReference type="Proteomes" id="UP000695562">
    <property type="component" value="Unassembled WGS sequence"/>
</dbReference>
<keyword evidence="2" id="KW-1185">Reference proteome</keyword>